<reference evidence="2 3" key="1">
    <citation type="submission" date="2024-09" db="EMBL/GenBank/DDBJ databases">
        <authorList>
            <person name="Sun Q."/>
            <person name="Mori K."/>
        </authorList>
    </citation>
    <scope>NUCLEOTIDE SEQUENCE [LARGE SCALE GENOMIC DNA]</scope>
    <source>
        <strain evidence="2 3">CCM 7228</strain>
    </source>
</reference>
<sequence length="40" mass="4573">MDSTNKFVEKLHVKQDKAEKNKRTQGNGNPGKKLPNKVHK</sequence>
<dbReference type="Proteomes" id="UP001589854">
    <property type="component" value="Unassembled WGS sequence"/>
</dbReference>
<gene>
    <name evidence="2" type="ORF">ACFFIX_07970</name>
</gene>
<protein>
    <submittedName>
        <fullName evidence="2">DUF4023 domain-containing protein</fullName>
    </submittedName>
</protein>
<organism evidence="2 3">
    <name type="scientific">Metabacillus herbersteinensis</name>
    <dbReference type="NCBI Taxonomy" id="283816"/>
    <lineage>
        <taxon>Bacteria</taxon>
        <taxon>Bacillati</taxon>
        <taxon>Bacillota</taxon>
        <taxon>Bacilli</taxon>
        <taxon>Bacillales</taxon>
        <taxon>Bacillaceae</taxon>
        <taxon>Metabacillus</taxon>
    </lineage>
</organism>
<evidence type="ECO:0000256" key="1">
    <source>
        <dbReference type="SAM" id="MobiDB-lite"/>
    </source>
</evidence>
<dbReference type="InterPro" id="IPR025097">
    <property type="entry name" value="DUF4023"/>
</dbReference>
<comment type="caution">
    <text evidence="2">The sequence shown here is derived from an EMBL/GenBank/DDBJ whole genome shotgun (WGS) entry which is preliminary data.</text>
</comment>
<accession>A0ABV6GDZ2</accession>
<proteinExistence type="predicted"/>
<dbReference type="EMBL" id="JBHLVO010000004">
    <property type="protein sequence ID" value="MFC0271389.1"/>
    <property type="molecule type" value="Genomic_DNA"/>
</dbReference>
<name>A0ABV6GDZ2_9BACI</name>
<dbReference type="RefSeq" id="WP_378932304.1">
    <property type="nucleotide sequence ID" value="NZ_JBHLVO010000004.1"/>
</dbReference>
<keyword evidence="3" id="KW-1185">Reference proteome</keyword>
<feature type="compositionally biased region" description="Basic and acidic residues" evidence="1">
    <location>
        <begin position="7"/>
        <end position="22"/>
    </location>
</feature>
<evidence type="ECO:0000313" key="3">
    <source>
        <dbReference type="Proteomes" id="UP001589854"/>
    </source>
</evidence>
<dbReference type="Pfam" id="PF13215">
    <property type="entry name" value="DUF4023"/>
    <property type="match status" value="1"/>
</dbReference>
<feature type="region of interest" description="Disordered" evidence="1">
    <location>
        <begin position="1"/>
        <end position="40"/>
    </location>
</feature>
<evidence type="ECO:0000313" key="2">
    <source>
        <dbReference type="EMBL" id="MFC0271389.1"/>
    </source>
</evidence>